<dbReference type="CDD" id="cd03801">
    <property type="entry name" value="GT4_PimA-like"/>
    <property type="match status" value="1"/>
</dbReference>
<sequence>MKIVIPVVGFSRSGGERVLARIATELIKFGHEVYLVAPDDGIEPYYPTSALVCRSIKEKRYNKYMNYLCTMRNLFKKCKSLEPDIVVANFHLTAYIAFLLPSAILKVYYIQAYEVIFSENKLRKLIAYLTYLLPLRKVVNSESLLPEKLNNYIAVVPAGVDTENFFPRKFLYSKKHIGFIGRKEKHKGTSQLIDIIIDWAAGKDITLNIGVYLAESDAYKLQKANINFIQIPINNDIELANFYRLNDLVLAVGLVEDGAFHYPCAEAMACGCLVISNYAPLANSNSLLKIDSFSRDSILEKLNLFFSLTNSQIDNELEIGNIIKSLYSWDKVGDKFNRTLLELKSYETHNDERHPN</sequence>
<dbReference type="Gene3D" id="3.40.50.2000">
    <property type="entry name" value="Glycogen Phosphorylase B"/>
    <property type="match status" value="1"/>
</dbReference>
<evidence type="ECO:0000313" key="2">
    <source>
        <dbReference type="EMBL" id="RSB34034.1"/>
    </source>
</evidence>
<organism evidence="2 3">
    <name type="scientific">Enterobacter cloacae</name>
    <dbReference type="NCBI Taxonomy" id="550"/>
    <lineage>
        <taxon>Bacteria</taxon>
        <taxon>Pseudomonadati</taxon>
        <taxon>Pseudomonadota</taxon>
        <taxon>Gammaproteobacteria</taxon>
        <taxon>Enterobacterales</taxon>
        <taxon>Enterobacteriaceae</taxon>
        <taxon>Enterobacter</taxon>
        <taxon>Enterobacter cloacae complex</taxon>
    </lineage>
</organism>
<accession>A0A427KS21</accession>
<dbReference type="RefSeq" id="WP_125364554.1">
    <property type="nucleotide sequence ID" value="NZ_JAJSSO010000010.1"/>
</dbReference>
<protein>
    <recommendedName>
        <fullName evidence="1">Glycosyltransferase subfamily 4-like N-terminal domain-containing protein</fullName>
    </recommendedName>
</protein>
<dbReference type="InterPro" id="IPR028098">
    <property type="entry name" value="Glyco_trans_4-like_N"/>
</dbReference>
<gene>
    <name evidence="2" type="ORF">EGK68_00870</name>
</gene>
<dbReference type="Pfam" id="PF13439">
    <property type="entry name" value="Glyco_transf_4"/>
    <property type="match status" value="1"/>
</dbReference>
<evidence type="ECO:0000313" key="3">
    <source>
        <dbReference type="Proteomes" id="UP000275321"/>
    </source>
</evidence>
<dbReference type="EMBL" id="RHWT01000001">
    <property type="protein sequence ID" value="RSB34034.1"/>
    <property type="molecule type" value="Genomic_DNA"/>
</dbReference>
<dbReference type="GO" id="GO:0016757">
    <property type="term" value="F:glycosyltransferase activity"/>
    <property type="evidence" value="ECO:0007669"/>
    <property type="project" value="UniProtKB-ARBA"/>
</dbReference>
<dbReference type="AlphaFoldDB" id="A0A427KS21"/>
<name>A0A427KS21_ENTCL</name>
<reference evidence="2 3" key="1">
    <citation type="submission" date="2018-10" db="EMBL/GenBank/DDBJ databases">
        <title>Transmission dynamics of multidrug resistant bacteria on intensive care unit surfaces.</title>
        <authorList>
            <person name="D'Souza A.W."/>
            <person name="Potter R.F."/>
            <person name="Wallace M."/>
            <person name="Shupe A."/>
            <person name="Patel S."/>
            <person name="Sun S."/>
            <person name="Gul D."/>
            <person name="Kwon J.H."/>
            <person name="Andleeb S."/>
            <person name="Burnham C.-A.D."/>
            <person name="Dantas G."/>
        </authorList>
    </citation>
    <scope>NUCLEOTIDE SEQUENCE [LARGE SCALE GENOMIC DNA]</scope>
    <source>
        <strain evidence="2 3">EC_073</strain>
    </source>
</reference>
<dbReference type="Gene3D" id="3.40.50.11090">
    <property type="match status" value="1"/>
</dbReference>
<feature type="domain" description="Glycosyltransferase subfamily 4-like N-terminal" evidence="1">
    <location>
        <begin position="13"/>
        <end position="107"/>
    </location>
</feature>
<evidence type="ECO:0000259" key="1">
    <source>
        <dbReference type="Pfam" id="PF13439"/>
    </source>
</evidence>
<comment type="caution">
    <text evidence="2">The sequence shown here is derived from an EMBL/GenBank/DDBJ whole genome shotgun (WGS) entry which is preliminary data.</text>
</comment>
<proteinExistence type="predicted"/>
<dbReference type="Proteomes" id="UP000275321">
    <property type="component" value="Unassembled WGS sequence"/>
</dbReference>
<dbReference type="SUPFAM" id="SSF53756">
    <property type="entry name" value="UDP-Glycosyltransferase/glycogen phosphorylase"/>
    <property type="match status" value="1"/>
</dbReference>